<reference evidence="1 2" key="1">
    <citation type="submission" date="2012-02" db="EMBL/GenBank/DDBJ databases">
        <title>Shotgun genome sequence of Phaeospirillum photometricum DSM 122.</title>
        <authorList>
            <person name="Duquesne K."/>
            <person name="Sturgis J."/>
        </authorList>
    </citation>
    <scope>NUCLEOTIDE SEQUENCE [LARGE SCALE GENOMIC DNA]</scope>
    <source>
        <strain evidence="2">DSM122</strain>
    </source>
</reference>
<dbReference type="AlphaFoldDB" id="H6SM18"/>
<gene>
    <name evidence="1" type="ORF">RSPPHO_02407</name>
</gene>
<protein>
    <submittedName>
        <fullName evidence="1">Uncharacterized protein</fullName>
    </submittedName>
</protein>
<proteinExistence type="predicted"/>
<accession>H6SM18</accession>
<organism evidence="1 2">
    <name type="scientific">Pararhodospirillum photometricum DSM 122</name>
    <dbReference type="NCBI Taxonomy" id="1150469"/>
    <lineage>
        <taxon>Bacteria</taxon>
        <taxon>Pseudomonadati</taxon>
        <taxon>Pseudomonadota</taxon>
        <taxon>Alphaproteobacteria</taxon>
        <taxon>Rhodospirillales</taxon>
        <taxon>Rhodospirillaceae</taxon>
        <taxon>Pararhodospirillum</taxon>
    </lineage>
</organism>
<evidence type="ECO:0000313" key="1">
    <source>
        <dbReference type="EMBL" id="CCG09033.1"/>
    </source>
</evidence>
<dbReference type="EMBL" id="HE663493">
    <property type="protein sequence ID" value="CCG09033.1"/>
    <property type="molecule type" value="Genomic_DNA"/>
</dbReference>
<keyword evidence="2" id="KW-1185">Reference proteome</keyword>
<dbReference type="Proteomes" id="UP000033220">
    <property type="component" value="Chromosome DSM 122"/>
</dbReference>
<sequence>MLGLGLKFGYRFFPVPEALELVALGVVPTTPVTVTKVFGVGILKGDLGHGVPLKFI</sequence>
<evidence type="ECO:0000313" key="2">
    <source>
        <dbReference type="Proteomes" id="UP000033220"/>
    </source>
</evidence>
<name>H6SM18_PARPM</name>
<dbReference type="HOGENOM" id="CLU_3011380_0_0_5"/>
<dbReference type="KEGG" id="rpm:RSPPHO_02407"/>